<organism evidence="2 3">
    <name type="scientific">Polyangium jinanense</name>
    <dbReference type="NCBI Taxonomy" id="2829994"/>
    <lineage>
        <taxon>Bacteria</taxon>
        <taxon>Pseudomonadati</taxon>
        <taxon>Myxococcota</taxon>
        <taxon>Polyangia</taxon>
        <taxon>Polyangiales</taxon>
        <taxon>Polyangiaceae</taxon>
        <taxon>Polyangium</taxon>
    </lineage>
</organism>
<dbReference type="AlphaFoldDB" id="A0A9X3X6T3"/>
<dbReference type="Proteomes" id="UP001151081">
    <property type="component" value="Unassembled WGS sequence"/>
</dbReference>
<sequence>MVILVVWALTLGTALAGSAYTTLERRSIRDTAGALWITAVGPVLGAGLMGKYLVLSIVGDPARHKLSADYDIFIGMAALLGVLLGPLGFVEGLRHAHPLHVPAHVNVTRGLFFAAWTISACQTAFLAFYA</sequence>
<dbReference type="EMBL" id="JAGTJJ010000008">
    <property type="protein sequence ID" value="MDC3982441.1"/>
    <property type="molecule type" value="Genomic_DNA"/>
</dbReference>
<evidence type="ECO:0000313" key="3">
    <source>
        <dbReference type="Proteomes" id="UP001151081"/>
    </source>
</evidence>
<reference evidence="2 3" key="1">
    <citation type="submission" date="2021-04" db="EMBL/GenBank/DDBJ databases">
        <title>Genome analysis of Polyangium sp.</title>
        <authorList>
            <person name="Li Y."/>
            <person name="Wang J."/>
        </authorList>
    </citation>
    <scope>NUCLEOTIDE SEQUENCE [LARGE SCALE GENOMIC DNA]</scope>
    <source>
        <strain evidence="2 3">SDU14</strain>
    </source>
</reference>
<gene>
    <name evidence="2" type="ORF">KEG57_18140</name>
</gene>
<accession>A0A9X3X6T3</accession>
<name>A0A9X3X6T3_9BACT</name>
<keyword evidence="3" id="KW-1185">Reference proteome</keyword>
<proteinExistence type="predicted"/>
<keyword evidence="1" id="KW-0812">Transmembrane</keyword>
<feature type="transmembrane region" description="Helical" evidence="1">
    <location>
        <begin position="34"/>
        <end position="58"/>
    </location>
</feature>
<keyword evidence="1" id="KW-1133">Transmembrane helix</keyword>
<feature type="transmembrane region" description="Helical" evidence="1">
    <location>
        <begin position="110"/>
        <end position="129"/>
    </location>
</feature>
<protein>
    <submittedName>
        <fullName evidence="2">Uncharacterized protein</fullName>
    </submittedName>
</protein>
<keyword evidence="1" id="KW-0472">Membrane</keyword>
<comment type="caution">
    <text evidence="2">The sequence shown here is derived from an EMBL/GenBank/DDBJ whole genome shotgun (WGS) entry which is preliminary data.</text>
</comment>
<dbReference type="RefSeq" id="WP_272421485.1">
    <property type="nucleotide sequence ID" value="NZ_JAGTJJ010000008.1"/>
</dbReference>
<evidence type="ECO:0000313" key="2">
    <source>
        <dbReference type="EMBL" id="MDC3982441.1"/>
    </source>
</evidence>
<feature type="transmembrane region" description="Helical" evidence="1">
    <location>
        <begin position="70"/>
        <end position="90"/>
    </location>
</feature>
<evidence type="ECO:0000256" key="1">
    <source>
        <dbReference type="SAM" id="Phobius"/>
    </source>
</evidence>